<organism evidence="2 3">
    <name type="scientific">Candidatus Vogelbacteria bacterium CG10_big_fil_rev_8_21_14_0_10_45_14</name>
    <dbReference type="NCBI Taxonomy" id="1975042"/>
    <lineage>
        <taxon>Bacteria</taxon>
        <taxon>Candidatus Vogeliibacteriota</taxon>
    </lineage>
</organism>
<reference evidence="2 3" key="1">
    <citation type="submission" date="2017-09" db="EMBL/GenBank/DDBJ databases">
        <title>Depth-based differentiation of microbial function through sediment-hosted aquifers and enrichment of novel symbionts in the deep terrestrial subsurface.</title>
        <authorList>
            <person name="Probst A.J."/>
            <person name="Ladd B."/>
            <person name="Jarett J.K."/>
            <person name="Geller-Mcgrath D.E."/>
            <person name="Sieber C.M."/>
            <person name="Emerson J.B."/>
            <person name="Anantharaman K."/>
            <person name="Thomas B.C."/>
            <person name="Malmstrom R."/>
            <person name="Stieglmeier M."/>
            <person name="Klingl A."/>
            <person name="Woyke T."/>
            <person name="Ryan C.M."/>
            <person name="Banfield J.F."/>
        </authorList>
    </citation>
    <scope>NUCLEOTIDE SEQUENCE [LARGE SCALE GENOMIC DNA]</scope>
    <source>
        <strain evidence="2">CG10_big_fil_rev_8_21_14_0_10_45_14</strain>
    </source>
</reference>
<evidence type="ECO:0000259" key="1">
    <source>
        <dbReference type="PROSITE" id="PS50943"/>
    </source>
</evidence>
<dbReference type="InterPro" id="IPR001387">
    <property type="entry name" value="Cro/C1-type_HTH"/>
</dbReference>
<dbReference type="PROSITE" id="PS50943">
    <property type="entry name" value="HTH_CROC1"/>
    <property type="match status" value="1"/>
</dbReference>
<dbReference type="Gene3D" id="1.10.260.40">
    <property type="entry name" value="lambda repressor-like DNA-binding domains"/>
    <property type="match status" value="1"/>
</dbReference>
<dbReference type="AlphaFoldDB" id="A0A2H0RIQ5"/>
<protein>
    <submittedName>
        <fullName evidence="2">Transcriptional regulator</fullName>
    </submittedName>
</protein>
<dbReference type="InterPro" id="IPR010982">
    <property type="entry name" value="Lambda_DNA-bd_dom_sf"/>
</dbReference>
<dbReference type="SMART" id="SM00530">
    <property type="entry name" value="HTH_XRE"/>
    <property type="match status" value="1"/>
</dbReference>
<comment type="caution">
    <text evidence="2">The sequence shown here is derived from an EMBL/GenBank/DDBJ whole genome shotgun (WGS) entry which is preliminary data.</text>
</comment>
<dbReference type="GO" id="GO:0003677">
    <property type="term" value="F:DNA binding"/>
    <property type="evidence" value="ECO:0007669"/>
    <property type="project" value="InterPro"/>
</dbReference>
<dbReference type="EMBL" id="PCYL01000046">
    <property type="protein sequence ID" value="PIR46320.1"/>
    <property type="molecule type" value="Genomic_DNA"/>
</dbReference>
<evidence type="ECO:0000313" key="2">
    <source>
        <dbReference type="EMBL" id="PIR46320.1"/>
    </source>
</evidence>
<dbReference type="SUPFAM" id="SSF47413">
    <property type="entry name" value="lambda repressor-like DNA-binding domains"/>
    <property type="match status" value="1"/>
</dbReference>
<name>A0A2H0RIQ5_9BACT</name>
<dbReference type="Proteomes" id="UP000230833">
    <property type="component" value="Unassembled WGS sequence"/>
</dbReference>
<accession>A0A2H0RIQ5</accession>
<proteinExistence type="predicted"/>
<feature type="domain" description="HTH cro/C1-type" evidence="1">
    <location>
        <begin position="37"/>
        <end position="93"/>
    </location>
</feature>
<gene>
    <name evidence="2" type="ORF">COV07_04235</name>
</gene>
<dbReference type="CDD" id="cd00093">
    <property type="entry name" value="HTH_XRE"/>
    <property type="match status" value="1"/>
</dbReference>
<dbReference type="Pfam" id="PF01381">
    <property type="entry name" value="HTH_3"/>
    <property type="match status" value="1"/>
</dbReference>
<sequence length="93" mass="10952">MKKLTNYEADLERFLKNKHNREYYEAYGKQLRVAYRLAELRQEAKLSQAQVAKKMGTKQSNIARLESGEQNFTYETLDKLATIFGKKLEINFV</sequence>
<evidence type="ECO:0000313" key="3">
    <source>
        <dbReference type="Proteomes" id="UP000230833"/>
    </source>
</evidence>